<evidence type="ECO:0000313" key="3">
    <source>
        <dbReference type="EMBL" id="MBB5984342.1"/>
    </source>
</evidence>
<feature type="domain" description="DUF2726" evidence="2">
    <location>
        <begin position="97"/>
        <end position="212"/>
    </location>
</feature>
<dbReference type="EMBL" id="JACHKA010000001">
    <property type="protein sequence ID" value="MBB5984342.1"/>
    <property type="molecule type" value="Genomic_DNA"/>
</dbReference>
<protein>
    <recommendedName>
        <fullName evidence="2">DUF2726 domain-containing protein</fullName>
    </recommendedName>
</protein>
<gene>
    <name evidence="3" type="ORF">HNP60_000316</name>
</gene>
<keyword evidence="4" id="KW-1185">Reference proteome</keyword>
<organism evidence="3 4">
    <name type="scientific">Sphingobium lignivorans</name>
    <dbReference type="NCBI Taxonomy" id="2735886"/>
    <lineage>
        <taxon>Bacteria</taxon>
        <taxon>Pseudomonadati</taxon>
        <taxon>Pseudomonadota</taxon>
        <taxon>Alphaproteobacteria</taxon>
        <taxon>Sphingomonadales</taxon>
        <taxon>Sphingomonadaceae</taxon>
        <taxon>Sphingobium</taxon>
    </lineage>
</organism>
<dbReference type="Pfam" id="PF10881">
    <property type="entry name" value="DUF2726"/>
    <property type="match status" value="1"/>
</dbReference>
<dbReference type="Proteomes" id="UP001138540">
    <property type="component" value="Unassembled WGS sequence"/>
</dbReference>
<evidence type="ECO:0000259" key="2">
    <source>
        <dbReference type="Pfam" id="PF10881"/>
    </source>
</evidence>
<evidence type="ECO:0000256" key="1">
    <source>
        <dbReference type="SAM" id="Phobius"/>
    </source>
</evidence>
<evidence type="ECO:0000313" key="4">
    <source>
        <dbReference type="Proteomes" id="UP001138540"/>
    </source>
</evidence>
<accession>A0ABR6NAN5</accession>
<keyword evidence="1" id="KW-0472">Membrane</keyword>
<dbReference type="RefSeq" id="WP_184149332.1">
    <property type="nucleotide sequence ID" value="NZ_JACHKA010000001.1"/>
</dbReference>
<feature type="transmembrane region" description="Helical" evidence="1">
    <location>
        <begin position="12"/>
        <end position="33"/>
    </location>
</feature>
<keyword evidence="1" id="KW-0812">Transmembrane</keyword>
<dbReference type="InterPro" id="IPR024402">
    <property type="entry name" value="DUF2726"/>
</dbReference>
<reference evidence="3 4" key="1">
    <citation type="submission" date="2020-08" db="EMBL/GenBank/DDBJ databases">
        <title>Exploring microbial biodiversity for novel pathways involved in the catabolism of aromatic compounds derived from lignin.</title>
        <authorList>
            <person name="Elkins J."/>
        </authorList>
    </citation>
    <scope>NUCLEOTIDE SEQUENCE [LARGE SCALE GENOMIC DNA]</scope>
    <source>
        <strain evidence="3 4">B1D3A</strain>
    </source>
</reference>
<proteinExistence type="predicted"/>
<keyword evidence="1" id="KW-1133">Transmembrane helix</keyword>
<sequence length="219" mass="23959">MPHEIIALIDKPWLLLAVLAVGAGLGMLTERLAEKANKTRRKAWWPTRNRSKFRARNSGNGALGAEIAALKGAPSARRFPDASDQLRIVLGAQFRARPLLNKPEQRLLAHLDRTLAREAPDWRAMAQVSLGEILASEDREAFLAINSKRVDFLLVDAASRPLHAIEFQGTGHHQGSAAARDAVKREALRRAGIGYVEIASGDTPAEIGATIRKLREKAS</sequence>
<comment type="caution">
    <text evidence="3">The sequence shown here is derived from an EMBL/GenBank/DDBJ whole genome shotgun (WGS) entry which is preliminary data.</text>
</comment>
<name>A0ABR6NAN5_9SPHN</name>